<proteinExistence type="predicted"/>
<evidence type="ECO:0000313" key="3">
    <source>
        <dbReference type="Proteomes" id="UP001233172"/>
    </source>
</evidence>
<dbReference type="Proteomes" id="UP001233172">
    <property type="component" value="Unassembled WGS sequence"/>
</dbReference>
<dbReference type="AlphaFoldDB" id="A0AAD8BWG3"/>
<keyword evidence="1" id="KW-0472">Membrane</keyword>
<dbReference type="EMBL" id="JASAOG010000030">
    <property type="protein sequence ID" value="KAK0061327.1"/>
    <property type="molecule type" value="Genomic_DNA"/>
</dbReference>
<comment type="caution">
    <text evidence="2">The sequence shown here is derived from an EMBL/GenBank/DDBJ whole genome shotgun (WGS) entry which is preliminary data.</text>
</comment>
<name>A0AAD8BWG3_BIOPF</name>
<reference evidence="2" key="2">
    <citation type="submission" date="2023-04" db="EMBL/GenBank/DDBJ databases">
        <authorList>
            <person name="Bu L."/>
            <person name="Lu L."/>
            <person name="Laidemitt M.R."/>
            <person name="Zhang S.M."/>
            <person name="Mutuku M."/>
            <person name="Mkoji G."/>
            <person name="Steinauer M."/>
            <person name="Loker E.S."/>
        </authorList>
    </citation>
    <scope>NUCLEOTIDE SEQUENCE</scope>
    <source>
        <strain evidence="2">KasaAsao</strain>
        <tissue evidence="2">Whole Snail</tissue>
    </source>
</reference>
<keyword evidence="1" id="KW-1133">Transmembrane helix</keyword>
<gene>
    <name evidence="2" type="ORF">Bpfe_009133</name>
</gene>
<sequence>MISSTNASEVCRGIWNSSNFLPKETGIKPLIEMYEICLILLATGVLAFLIARGFKFIRQHVYRDD</sequence>
<protein>
    <submittedName>
        <fullName evidence="2">Uncharacterized protein</fullName>
    </submittedName>
</protein>
<organism evidence="2 3">
    <name type="scientific">Biomphalaria pfeifferi</name>
    <name type="common">Bloodfluke planorb</name>
    <name type="synonym">Freshwater snail</name>
    <dbReference type="NCBI Taxonomy" id="112525"/>
    <lineage>
        <taxon>Eukaryota</taxon>
        <taxon>Metazoa</taxon>
        <taxon>Spiralia</taxon>
        <taxon>Lophotrochozoa</taxon>
        <taxon>Mollusca</taxon>
        <taxon>Gastropoda</taxon>
        <taxon>Heterobranchia</taxon>
        <taxon>Euthyneura</taxon>
        <taxon>Panpulmonata</taxon>
        <taxon>Hygrophila</taxon>
        <taxon>Lymnaeoidea</taxon>
        <taxon>Planorbidae</taxon>
        <taxon>Biomphalaria</taxon>
    </lineage>
</organism>
<accession>A0AAD8BWG3</accession>
<keyword evidence="3" id="KW-1185">Reference proteome</keyword>
<feature type="non-terminal residue" evidence="2">
    <location>
        <position position="65"/>
    </location>
</feature>
<evidence type="ECO:0000313" key="2">
    <source>
        <dbReference type="EMBL" id="KAK0061327.1"/>
    </source>
</evidence>
<reference evidence="2" key="1">
    <citation type="journal article" date="2023" name="PLoS Negl. Trop. Dis.">
        <title>A genome sequence for Biomphalaria pfeifferi, the major vector snail for the human-infecting parasite Schistosoma mansoni.</title>
        <authorList>
            <person name="Bu L."/>
            <person name="Lu L."/>
            <person name="Laidemitt M.R."/>
            <person name="Zhang S.M."/>
            <person name="Mutuku M."/>
            <person name="Mkoji G."/>
            <person name="Steinauer M."/>
            <person name="Loker E.S."/>
        </authorList>
    </citation>
    <scope>NUCLEOTIDE SEQUENCE</scope>
    <source>
        <strain evidence="2">KasaAsao</strain>
    </source>
</reference>
<evidence type="ECO:0000256" key="1">
    <source>
        <dbReference type="SAM" id="Phobius"/>
    </source>
</evidence>
<keyword evidence="1" id="KW-0812">Transmembrane</keyword>
<feature type="transmembrane region" description="Helical" evidence="1">
    <location>
        <begin position="33"/>
        <end position="54"/>
    </location>
</feature>